<accession>A0A318ZYG2</accession>
<proteinExistence type="predicted"/>
<evidence type="ECO:0000313" key="2">
    <source>
        <dbReference type="Proteomes" id="UP000248349"/>
    </source>
</evidence>
<dbReference type="GeneID" id="37081309"/>
<organism evidence="1 2">
    <name type="scientific">Aspergillus saccharolyticus JOP 1030-1</name>
    <dbReference type="NCBI Taxonomy" id="1450539"/>
    <lineage>
        <taxon>Eukaryota</taxon>
        <taxon>Fungi</taxon>
        <taxon>Dikarya</taxon>
        <taxon>Ascomycota</taxon>
        <taxon>Pezizomycotina</taxon>
        <taxon>Eurotiomycetes</taxon>
        <taxon>Eurotiomycetidae</taxon>
        <taxon>Eurotiales</taxon>
        <taxon>Aspergillaceae</taxon>
        <taxon>Aspergillus</taxon>
        <taxon>Aspergillus subgen. Circumdati</taxon>
    </lineage>
</organism>
<dbReference type="AlphaFoldDB" id="A0A318ZYG2"/>
<dbReference type="Proteomes" id="UP000248349">
    <property type="component" value="Unassembled WGS sequence"/>
</dbReference>
<dbReference type="EMBL" id="KZ821219">
    <property type="protein sequence ID" value="PYH49343.1"/>
    <property type="molecule type" value="Genomic_DNA"/>
</dbReference>
<protein>
    <submittedName>
        <fullName evidence="1">Uncharacterized protein</fullName>
    </submittedName>
</protein>
<evidence type="ECO:0000313" key="1">
    <source>
        <dbReference type="EMBL" id="PYH49343.1"/>
    </source>
</evidence>
<gene>
    <name evidence="1" type="ORF">BP01DRAFT_75761</name>
</gene>
<dbReference type="RefSeq" id="XP_025435325.1">
    <property type="nucleotide sequence ID" value="XM_025580080.1"/>
</dbReference>
<sequence>MCSILYLTRCIVSPRPMTVLVHDSHNGRQDTIATLLGRGQDLQGSILRPPSHCGHWLGSRIMDRDSGSNNDHCHASESPSSWDGFHEDLCLNCKHSEAPAKSTTQPRQNHGYHIMHACTHSSSHECTLPRYESPPSLASFRGFALRNPTHCIG</sequence>
<keyword evidence="2" id="KW-1185">Reference proteome</keyword>
<name>A0A318ZYG2_9EURO</name>
<reference evidence="1 2" key="1">
    <citation type="submission" date="2016-12" db="EMBL/GenBank/DDBJ databases">
        <title>The genomes of Aspergillus section Nigri reveals drivers in fungal speciation.</title>
        <authorList>
            <consortium name="DOE Joint Genome Institute"/>
            <person name="Vesth T.C."/>
            <person name="Nybo J."/>
            <person name="Theobald S."/>
            <person name="Brandl J."/>
            <person name="Frisvad J.C."/>
            <person name="Nielsen K.F."/>
            <person name="Lyhne E.K."/>
            <person name="Kogle M.E."/>
            <person name="Kuo A."/>
            <person name="Riley R."/>
            <person name="Clum A."/>
            <person name="Nolan M."/>
            <person name="Lipzen A."/>
            <person name="Salamov A."/>
            <person name="Henrissat B."/>
            <person name="Wiebenga A."/>
            <person name="De Vries R.P."/>
            <person name="Grigoriev I.V."/>
            <person name="Mortensen U.H."/>
            <person name="Andersen M.R."/>
            <person name="Baker S.E."/>
        </authorList>
    </citation>
    <scope>NUCLEOTIDE SEQUENCE [LARGE SCALE GENOMIC DNA]</scope>
    <source>
        <strain evidence="1 2">JOP 1030-1</strain>
    </source>
</reference>